<evidence type="ECO:0000313" key="6">
    <source>
        <dbReference type="EMBL" id="OWT65580.1"/>
    </source>
</evidence>
<sequence>MPRHSSQRRAFISLVTVGLLSLGLAGCKRAVKFQGNDIGGTHLGHDMAMVDSTGTLRTLADYKGKVLVVYFGYTHCPDVCPTAMAELAQTMKLLKDDARKVQVIMITVDPQRDTGAIMASYVKAFNPSFVGLTGSPDQLRKTAQSFKVYYAKAPGGTPDTYAMDHSAFFYILDQTGEARVLLDGNAQAKVIASDIRQLL</sequence>
<feature type="binding site" evidence="3">
    <location>
        <position position="80"/>
    </location>
    <ligand>
        <name>Cu cation</name>
        <dbReference type="ChEBI" id="CHEBI:23378"/>
    </ligand>
</feature>
<keyword evidence="2 3" id="KW-0186">Copper</keyword>
<keyword evidence="3" id="KW-0479">Metal-binding</keyword>
<evidence type="ECO:0000256" key="4">
    <source>
        <dbReference type="PIRSR" id="PIRSR603782-2"/>
    </source>
</evidence>
<dbReference type="CDD" id="cd02968">
    <property type="entry name" value="SCO"/>
    <property type="match status" value="1"/>
</dbReference>
<name>A0A225N0J6_9BURK</name>
<evidence type="ECO:0000256" key="3">
    <source>
        <dbReference type="PIRSR" id="PIRSR603782-1"/>
    </source>
</evidence>
<dbReference type="Gene3D" id="3.40.30.10">
    <property type="entry name" value="Glutaredoxin"/>
    <property type="match status" value="1"/>
</dbReference>
<protein>
    <submittedName>
        <fullName evidence="6">SCO family protein</fullName>
    </submittedName>
</protein>
<dbReference type="OrthoDB" id="9790194at2"/>
<gene>
    <name evidence="6" type="ORF">CEY11_02215</name>
</gene>
<dbReference type="GO" id="GO:0046872">
    <property type="term" value="F:metal ion binding"/>
    <property type="evidence" value="ECO:0007669"/>
    <property type="project" value="UniProtKB-KW"/>
</dbReference>
<feature type="binding site" evidence="3">
    <location>
        <position position="76"/>
    </location>
    <ligand>
        <name>Cu cation</name>
        <dbReference type="ChEBI" id="CHEBI:23378"/>
    </ligand>
</feature>
<keyword evidence="7" id="KW-1185">Reference proteome</keyword>
<dbReference type="PANTHER" id="PTHR12151">
    <property type="entry name" value="ELECTRON TRANSPORT PROTIN SCO1/SENC FAMILY MEMBER"/>
    <property type="match status" value="1"/>
</dbReference>
<dbReference type="PROSITE" id="PS51257">
    <property type="entry name" value="PROKAR_LIPOPROTEIN"/>
    <property type="match status" value="1"/>
</dbReference>
<feature type="binding site" evidence="3">
    <location>
        <position position="165"/>
    </location>
    <ligand>
        <name>Cu cation</name>
        <dbReference type="ChEBI" id="CHEBI:23378"/>
    </ligand>
</feature>
<dbReference type="InterPro" id="IPR013766">
    <property type="entry name" value="Thioredoxin_domain"/>
</dbReference>
<dbReference type="AlphaFoldDB" id="A0A225N0J6"/>
<dbReference type="PROSITE" id="PS51352">
    <property type="entry name" value="THIOREDOXIN_2"/>
    <property type="match status" value="1"/>
</dbReference>
<dbReference type="Pfam" id="PF02630">
    <property type="entry name" value="SCO1-SenC"/>
    <property type="match status" value="1"/>
</dbReference>
<evidence type="ECO:0000259" key="5">
    <source>
        <dbReference type="PROSITE" id="PS51352"/>
    </source>
</evidence>
<proteinExistence type="inferred from homology"/>
<feature type="disulfide bond" description="Redox-active" evidence="4">
    <location>
        <begin position="76"/>
        <end position="80"/>
    </location>
</feature>
<dbReference type="EMBL" id="NJIH01000002">
    <property type="protein sequence ID" value="OWT65580.1"/>
    <property type="molecule type" value="Genomic_DNA"/>
</dbReference>
<comment type="similarity">
    <text evidence="1">Belongs to the SCO1/2 family.</text>
</comment>
<dbReference type="InterPro" id="IPR003782">
    <property type="entry name" value="SCO1/SenC"/>
</dbReference>
<comment type="caution">
    <text evidence="6">The sequence shown here is derived from an EMBL/GenBank/DDBJ whole genome shotgun (WGS) entry which is preliminary data.</text>
</comment>
<dbReference type="InterPro" id="IPR036249">
    <property type="entry name" value="Thioredoxin-like_sf"/>
</dbReference>
<evidence type="ECO:0000256" key="2">
    <source>
        <dbReference type="ARBA" id="ARBA00023008"/>
    </source>
</evidence>
<accession>A0A225N0J6</accession>
<evidence type="ECO:0000256" key="1">
    <source>
        <dbReference type="ARBA" id="ARBA00010996"/>
    </source>
</evidence>
<evidence type="ECO:0000313" key="7">
    <source>
        <dbReference type="Proteomes" id="UP000214603"/>
    </source>
</evidence>
<dbReference type="Proteomes" id="UP000214603">
    <property type="component" value="Unassembled WGS sequence"/>
</dbReference>
<organism evidence="6 7">
    <name type="scientific">Candidimonas nitroreducens</name>
    <dbReference type="NCBI Taxonomy" id="683354"/>
    <lineage>
        <taxon>Bacteria</taxon>
        <taxon>Pseudomonadati</taxon>
        <taxon>Pseudomonadota</taxon>
        <taxon>Betaproteobacteria</taxon>
        <taxon>Burkholderiales</taxon>
        <taxon>Alcaligenaceae</taxon>
        <taxon>Candidimonas</taxon>
    </lineage>
</organism>
<keyword evidence="4" id="KW-1015">Disulfide bond</keyword>
<dbReference type="RefSeq" id="WP_088601730.1">
    <property type="nucleotide sequence ID" value="NZ_NJIH01000002.1"/>
</dbReference>
<dbReference type="FunFam" id="3.40.30.10:FF:000013">
    <property type="entry name" value="Blast:Protein SCO1 homolog, mitochondrial"/>
    <property type="match status" value="1"/>
</dbReference>
<feature type="domain" description="Thioredoxin" evidence="5">
    <location>
        <begin position="24"/>
        <end position="199"/>
    </location>
</feature>
<dbReference type="SUPFAM" id="SSF52833">
    <property type="entry name" value="Thioredoxin-like"/>
    <property type="match status" value="1"/>
</dbReference>
<reference evidence="7" key="1">
    <citation type="submission" date="2017-06" db="EMBL/GenBank/DDBJ databases">
        <title>Herbaspirillum phytohormonus sp. nov., isolated from the root nodule of Robinia pseudoacacia in lead-zinc mine.</title>
        <authorList>
            <person name="Fan M."/>
            <person name="Lin Y."/>
        </authorList>
    </citation>
    <scope>NUCLEOTIDE SEQUENCE [LARGE SCALE GENOMIC DNA]</scope>
    <source>
        <strain evidence="7">SC-089</strain>
    </source>
</reference>
<dbReference type="PANTHER" id="PTHR12151:SF25">
    <property type="entry name" value="LINALOOL DEHYDRATASE_ISOMERASE DOMAIN-CONTAINING PROTEIN"/>
    <property type="match status" value="1"/>
</dbReference>